<evidence type="ECO:0000313" key="2">
    <source>
        <dbReference type="RefSeq" id="XP_022241684.1"/>
    </source>
</evidence>
<proteinExistence type="predicted"/>
<reference evidence="2" key="1">
    <citation type="submission" date="2025-08" db="UniProtKB">
        <authorList>
            <consortium name="RefSeq"/>
        </authorList>
    </citation>
    <scope>IDENTIFICATION</scope>
    <source>
        <tissue evidence="2">Muscle</tissue>
    </source>
</reference>
<evidence type="ECO:0000313" key="1">
    <source>
        <dbReference type="Proteomes" id="UP000694941"/>
    </source>
</evidence>
<gene>
    <name evidence="2" type="primary">LOC111085780</name>
</gene>
<organism evidence="1 2">
    <name type="scientific">Limulus polyphemus</name>
    <name type="common">Atlantic horseshoe crab</name>
    <dbReference type="NCBI Taxonomy" id="6850"/>
    <lineage>
        <taxon>Eukaryota</taxon>
        <taxon>Metazoa</taxon>
        <taxon>Ecdysozoa</taxon>
        <taxon>Arthropoda</taxon>
        <taxon>Chelicerata</taxon>
        <taxon>Merostomata</taxon>
        <taxon>Xiphosura</taxon>
        <taxon>Limulidae</taxon>
        <taxon>Limulus</taxon>
    </lineage>
</organism>
<dbReference type="RefSeq" id="XP_022241684.1">
    <property type="nucleotide sequence ID" value="XM_022385976.1"/>
</dbReference>
<sequence length="245" mass="27724">MRKGKSDRLTVGTDQIISSRRVFCCLAMSIIFTTQPAGLEGKEIHHINKRDTCHSTVFQVVNSYLSHVVRETAISIPDPFCCFDSPQIFGRFTCNNCQASGLSTLKQIQSPQIICYGNEVVVSTLLAMDNPHVSCDCRKPLFLRTMTTSITLQIPRLEAQTMMKIKFTCPQNSSMVKNLVITSQATPTFNISDCGLFCRLVELFANLFVELIGWRLQLRFDNQIKTLIQNQLDRTPVTSFSEWLK</sequence>
<accession>A0ABM1SDH9</accession>
<dbReference type="Proteomes" id="UP000694941">
    <property type="component" value="Unplaced"/>
</dbReference>
<dbReference type="GeneID" id="111085780"/>
<protein>
    <submittedName>
        <fullName evidence="2">Uncharacterized protein LOC111085780 isoform X1</fullName>
    </submittedName>
</protein>
<name>A0ABM1SDH9_LIMPO</name>
<keyword evidence="1" id="KW-1185">Reference proteome</keyword>